<evidence type="ECO:0000313" key="1">
    <source>
        <dbReference type="EMBL" id="HGZ10623.1"/>
    </source>
</evidence>
<dbReference type="PANTHER" id="PTHR36454">
    <property type="entry name" value="LMO2823 PROTEIN"/>
    <property type="match status" value="1"/>
</dbReference>
<sequence length="510" mass="57834">MEVGRKKFLLGEKARTPGVNPISPWATPNGPGSVPGLKAVISLRRKNKVAQVAPFKGLYFNPEKIPDLSQVVTPPYDVIRPEDREALAARHPYNMVHLILPPARPGDGPLDNRYTRAAALFQKWQREGVFRRADQPAYYYWETGFTYAGRSYTRRGLAALVRLEPFSRGIILPHEQTFSQIKADRLELFKSCQAHFSPIFALFPDPADKILATLAQGLNFPPLMDFTDLEGRQQRVFAVTDPEVQAAVFRAFLPMKLFIADGHHRYETALAFQKWMKERYPLTSPRATFNYMLMYLANLHDPELVILMAHRLLGGPRLKRLSEEVILTRLREYFEVTPLNLPRGETETLARSLEGHLTRTRPEETVFIMMGFGLKAWLLKLKEEVRQKILGREMHPALAALDVAVLNYLVFDKVLGLDAQAQDDPQTCKYSSQPEEVIKLLAAKEASLAFILNPTRIEQVRDVALNNLIMPRKSTYFYPKVMTGLLLNPILPGEEVYLPAKEEDSLAGAA</sequence>
<accession>A0A7C5EPA5</accession>
<dbReference type="InterPro" id="IPR008323">
    <property type="entry name" value="UCP033563"/>
</dbReference>
<dbReference type="AlphaFoldDB" id="A0A7C5EPA5"/>
<proteinExistence type="predicted"/>
<protein>
    <submittedName>
        <fullName evidence="1">DUF1015 family protein</fullName>
    </submittedName>
</protein>
<gene>
    <name evidence="1" type="ORF">ENW48_00195</name>
</gene>
<organism evidence="1">
    <name type="scientific">Desulfobacca acetoxidans</name>
    <dbReference type="NCBI Taxonomy" id="60893"/>
    <lineage>
        <taxon>Bacteria</taxon>
        <taxon>Pseudomonadati</taxon>
        <taxon>Thermodesulfobacteriota</taxon>
        <taxon>Desulfobaccia</taxon>
        <taxon>Desulfobaccales</taxon>
        <taxon>Desulfobaccaceae</taxon>
        <taxon>Desulfobacca</taxon>
    </lineage>
</organism>
<comment type="caution">
    <text evidence="1">The sequence shown here is derived from an EMBL/GenBank/DDBJ whole genome shotgun (WGS) entry which is preliminary data.</text>
</comment>
<dbReference type="Pfam" id="PF06245">
    <property type="entry name" value="DUF1015"/>
    <property type="match status" value="1"/>
</dbReference>
<dbReference type="EMBL" id="DTKJ01000003">
    <property type="protein sequence ID" value="HGZ10623.1"/>
    <property type="molecule type" value="Genomic_DNA"/>
</dbReference>
<dbReference type="PANTHER" id="PTHR36454:SF1">
    <property type="entry name" value="DUF1015 DOMAIN-CONTAINING PROTEIN"/>
    <property type="match status" value="1"/>
</dbReference>
<name>A0A7C5EPA5_9BACT</name>
<reference evidence="1" key="1">
    <citation type="journal article" date="2020" name="mSystems">
        <title>Genome- and Community-Level Interaction Insights into Carbon Utilization and Element Cycling Functions of Hydrothermarchaeota in Hydrothermal Sediment.</title>
        <authorList>
            <person name="Zhou Z."/>
            <person name="Liu Y."/>
            <person name="Xu W."/>
            <person name="Pan J."/>
            <person name="Luo Z.H."/>
            <person name="Li M."/>
        </authorList>
    </citation>
    <scope>NUCLEOTIDE SEQUENCE [LARGE SCALE GENOMIC DNA]</scope>
    <source>
        <strain evidence="1">SpSt-853</strain>
    </source>
</reference>